<evidence type="ECO:0000313" key="2">
    <source>
        <dbReference type="Proteomes" id="UP001049176"/>
    </source>
</evidence>
<name>A0A9P7URH0_9AGAR</name>
<proteinExistence type="predicted"/>
<gene>
    <name evidence="1" type="ORF">E1B28_010869</name>
</gene>
<dbReference type="RefSeq" id="XP_043005634.1">
    <property type="nucleotide sequence ID" value="XM_043155852.1"/>
</dbReference>
<dbReference type="EMBL" id="CM032187">
    <property type="protein sequence ID" value="KAG7089164.1"/>
    <property type="molecule type" value="Genomic_DNA"/>
</dbReference>
<dbReference type="KEGG" id="more:E1B28_010869"/>
<dbReference type="AlphaFoldDB" id="A0A9P7URH0"/>
<comment type="caution">
    <text evidence="1">The sequence shown here is derived from an EMBL/GenBank/DDBJ whole genome shotgun (WGS) entry which is preliminary data.</text>
</comment>
<accession>A0A9P7URH0</accession>
<evidence type="ECO:0000313" key="1">
    <source>
        <dbReference type="EMBL" id="KAG7089164.1"/>
    </source>
</evidence>
<protein>
    <submittedName>
        <fullName evidence="1">Uncharacterized protein</fullName>
    </submittedName>
</protein>
<dbReference type="GeneID" id="66079944"/>
<keyword evidence="2" id="KW-1185">Reference proteome</keyword>
<dbReference type="Proteomes" id="UP001049176">
    <property type="component" value="Chromosome 7"/>
</dbReference>
<sequence>MPVFHRETSVSAATENISAASNDKGSLLMKFLLLGGLALAATVAAKKWFYPYTIEDLDGRVRYIDTLIKNNMSLRWNILGKAGPGFRRILEKRNDEVRLIKTNMNTEPDRTKIVAWMTFKWSQLHEIKACYLRLRELELDVTVEIEERMRSLRGSQNPLLASPGPRAN</sequence>
<reference evidence="1" key="1">
    <citation type="journal article" date="2021" name="Genome Biol. Evol.">
        <title>The assembled and annotated genome of the fairy-ring fungus Marasmius oreades.</title>
        <authorList>
            <person name="Hiltunen M."/>
            <person name="Ament-Velasquez S.L."/>
            <person name="Johannesson H."/>
        </authorList>
    </citation>
    <scope>NUCLEOTIDE SEQUENCE</scope>
    <source>
        <strain evidence="1">03SP1</strain>
    </source>
</reference>
<organism evidence="1 2">
    <name type="scientific">Marasmius oreades</name>
    <name type="common">fairy-ring Marasmius</name>
    <dbReference type="NCBI Taxonomy" id="181124"/>
    <lineage>
        <taxon>Eukaryota</taxon>
        <taxon>Fungi</taxon>
        <taxon>Dikarya</taxon>
        <taxon>Basidiomycota</taxon>
        <taxon>Agaricomycotina</taxon>
        <taxon>Agaricomycetes</taxon>
        <taxon>Agaricomycetidae</taxon>
        <taxon>Agaricales</taxon>
        <taxon>Marasmiineae</taxon>
        <taxon>Marasmiaceae</taxon>
        <taxon>Marasmius</taxon>
    </lineage>
</organism>